<protein>
    <submittedName>
        <fullName evidence="1">Uncharacterized protein</fullName>
    </submittedName>
</protein>
<accession>A0A0S4IXR1</accession>
<dbReference type="VEuPathDB" id="TriTrypDB:BSAL_73520"/>
<feature type="non-terminal residue" evidence="1">
    <location>
        <position position="1"/>
    </location>
</feature>
<proteinExistence type="predicted"/>
<name>A0A0S4IXR1_BODSA</name>
<gene>
    <name evidence="1" type="ORF">BSAL_73520</name>
</gene>
<sequence>HDRSILSWPLIPAQFGDVAVLVPISEVSALAACSSSLLDTVVAKGNQKTDLDDVLMIFSLLGVRIVDQTFPLSNIIQSVCNIPELVDKDITTVLQTALDTDRFSALEDTERDTLLEWLVETFVSGTNRYRFFTTRFGHVSIGSIAQLPLFPVLSRIDNPHHSSSCPQLIYEYQSLPPQTEPTKKNKNPAPIECHAMIPGMPPCFGIGLHKRAIKELHVVEINPIAFLMTRVLPHLESRNGPQPRSSELITVLNLLAKHVDVEVPQKHHHSGYHYFGSAAAAEPSSSSSRTLGECFENIKLLPSQRSYEDVKVIRKRERHNNAEQTNTNNNLSLKKFASEWFADAHYLPHSSSVLVHNTIERARLTSTPAAAAGAATPSEAAARASTINWDFYMLMKFAGNKDHLLKMIQEARLAHLDSSLRRVASSCMMMIHRTIVGQDKAPVLSIA</sequence>
<feature type="non-terminal residue" evidence="1">
    <location>
        <position position="447"/>
    </location>
</feature>
<dbReference type="AlphaFoldDB" id="A0A0S4IXR1"/>
<organism evidence="1 2">
    <name type="scientific">Bodo saltans</name>
    <name type="common">Flagellated protozoan</name>
    <dbReference type="NCBI Taxonomy" id="75058"/>
    <lineage>
        <taxon>Eukaryota</taxon>
        <taxon>Discoba</taxon>
        <taxon>Euglenozoa</taxon>
        <taxon>Kinetoplastea</taxon>
        <taxon>Metakinetoplastina</taxon>
        <taxon>Eubodonida</taxon>
        <taxon>Bodonidae</taxon>
        <taxon>Bodo</taxon>
    </lineage>
</organism>
<dbReference type="EMBL" id="CYKH01000620">
    <property type="protein sequence ID" value="CUG06942.1"/>
    <property type="molecule type" value="Genomic_DNA"/>
</dbReference>
<dbReference type="Proteomes" id="UP000051952">
    <property type="component" value="Unassembled WGS sequence"/>
</dbReference>
<evidence type="ECO:0000313" key="2">
    <source>
        <dbReference type="Proteomes" id="UP000051952"/>
    </source>
</evidence>
<keyword evidence="2" id="KW-1185">Reference proteome</keyword>
<reference evidence="2" key="1">
    <citation type="submission" date="2015-09" db="EMBL/GenBank/DDBJ databases">
        <authorList>
            <consortium name="Pathogen Informatics"/>
        </authorList>
    </citation>
    <scope>NUCLEOTIDE SEQUENCE [LARGE SCALE GENOMIC DNA]</scope>
    <source>
        <strain evidence="2">Lake Konstanz</strain>
    </source>
</reference>
<evidence type="ECO:0000313" key="1">
    <source>
        <dbReference type="EMBL" id="CUG06942.1"/>
    </source>
</evidence>